<dbReference type="AlphaFoldDB" id="A0A915NJ04"/>
<accession>A0A915NJ04</accession>
<dbReference type="WBParaSite" id="scf7180000417257.g1074">
    <property type="protein sequence ID" value="scf7180000417257.g1074"/>
    <property type="gene ID" value="scf7180000417257.g1074"/>
</dbReference>
<evidence type="ECO:0000313" key="3">
    <source>
        <dbReference type="WBParaSite" id="scf7180000417257.g1074"/>
    </source>
</evidence>
<proteinExistence type="predicted"/>
<evidence type="ECO:0000313" key="2">
    <source>
        <dbReference type="Proteomes" id="UP000887560"/>
    </source>
</evidence>
<feature type="region of interest" description="Disordered" evidence="1">
    <location>
        <begin position="1"/>
        <end position="39"/>
    </location>
</feature>
<feature type="compositionally biased region" description="Low complexity" evidence="1">
    <location>
        <begin position="10"/>
        <end position="21"/>
    </location>
</feature>
<feature type="compositionally biased region" description="Polar residues" evidence="1">
    <location>
        <begin position="22"/>
        <end position="39"/>
    </location>
</feature>
<sequence length="96" mass="10711">MISTILRNDSISISSPPLLSPQNTPDIQPTSSETSSNCPPTHSINFLFLLNLPRIQQIFQQQTENVFLINQAIITEKNAIASAQKQFRKISEGINM</sequence>
<evidence type="ECO:0000256" key="1">
    <source>
        <dbReference type="SAM" id="MobiDB-lite"/>
    </source>
</evidence>
<protein>
    <submittedName>
        <fullName evidence="3">Uncharacterized protein</fullName>
    </submittedName>
</protein>
<reference evidence="3" key="1">
    <citation type="submission" date="2022-11" db="UniProtKB">
        <authorList>
            <consortium name="WormBaseParasite"/>
        </authorList>
    </citation>
    <scope>IDENTIFICATION</scope>
</reference>
<dbReference type="Proteomes" id="UP000887560">
    <property type="component" value="Unplaced"/>
</dbReference>
<keyword evidence="2" id="KW-1185">Reference proteome</keyword>
<name>A0A915NJ04_9BILA</name>
<organism evidence="2 3">
    <name type="scientific">Meloidogyne floridensis</name>
    <dbReference type="NCBI Taxonomy" id="298350"/>
    <lineage>
        <taxon>Eukaryota</taxon>
        <taxon>Metazoa</taxon>
        <taxon>Ecdysozoa</taxon>
        <taxon>Nematoda</taxon>
        <taxon>Chromadorea</taxon>
        <taxon>Rhabditida</taxon>
        <taxon>Tylenchina</taxon>
        <taxon>Tylenchomorpha</taxon>
        <taxon>Tylenchoidea</taxon>
        <taxon>Meloidogynidae</taxon>
        <taxon>Meloidogyninae</taxon>
        <taxon>Meloidogyne</taxon>
    </lineage>
</organism>